<dbReference type="HOGENOM" id="CLU_1189903_0_0_1"/>
<reference evidence="1 2" key="2">
    <citation type="journal article" date="2012" name="PLoS Pathog.">
        <title>Diverse lifestyles and strategies of plant pathogenesis encoded in the genomes of eighteen Dothideomycetes fungi.</title>
        <authorList>
            <person name="Ohm R.A."/>
            <person name="Feau N."/>
            <person name="Henrissat B."/>
            <person name="Schoch C.L."/>
            <person name="Horwitz B.A."/>
            <person name="Barry K.W."/>
            <person name="Condon B.J."/>
            <person name="Copeland A.C."/>
            <person name="Dhillon B."/>
            <person name="Glaser F."/>
            <person name="Hesse C.N."/>
            <person name="Kosti I."/>
            <person name="LaButti K."/>
            <person name="Lindquist E.A."/>
            <person name="Lucas S."/>
            <person name="Salamov A.A."/>
            <person name="Bradshaw R.E."/>
            <person name="Ciuffetti L."/>
            <person name="Hamelin R.C."/>
            <person name="Kema G.H.J."/>
            <person name="Lawrence C."/>
            <person name="Scott J.A."/>
            <person name="Spatafora J.W."/>
            <person name="Turgeon B.G."/>
            <person name="de Wit P.J.G.M."/>
            <person name="Zhong S."/>
            <person name="Goodwin S.B."/>
            <person name="Grigoriev I.V."/>
        </authorList>
    </citation>
    <scope>NUCLEOTIDE SEQUENCE [LARGE SCALE GENOMIC DNA]</scope>
    <source>
        <strain evidence="2">NZE10 / CBS 128990</strain>
    </source>
</reference>
<gene>
    <name evidence="1" type="ORF">DOTSEDRAFT_27634</name>
</gene>
<dbReference type="OMA" id="HYKSINC"/>
<dbReference type="OrthoDB" id="1898821at2759"/>
<reference evidence="2" key="1">
    <citation type="journal article" date="2012" name="PLoS Genet.">
        <title>The genomes of the fungal plant pathogens Cladosporium fulvum and Dothistroma septosporum reveal adaptation to different hosts and lifestyles but also signatures of common ancestry.</title>
        <authorList>
            <person name="de Wit P.J.G.M."/>
            <person name="van der Burgt A."/>
            <person name="Oekmen B."/>
            <person name="Stergiopoulos I."/>
            <person name="Abd-Elsalam K.A."/>
            <person name="Aerts A.L."/>
            <person name="Bahkali A.H."/>
            <person name="Beenen H.G."/>
            <person name="Chettri P."/>
            <person name="Cox M.P."/>
            <person name="Datema E."/>
            <person name="de Vries R.P."/>
            <person name="Dhillon B."/>
            <person name="Ganley A.R."/>
            <person name="Griffiths S.A."/>
            <person name="Guo Y."/>
            <person name="Hamelin R.C."/>
            <person name="Henrissat B."/>
            <person name="Kabir M.S."/>
            <person name="Jashni M.K."/>
            <person name="Kema G."/>
            <person name="Klaubauf S."/>
            <person name="Lapidus A."/>
            <person name="Levasseur A."/>
            <person name="Lindquist E."/>
            <person name="Mehrabi R."/>
            <person name="Ohm R.A."/>
            <person name="Owen T.J."/>
            <person name="Salamov A."/>
            <person name="Schwelm A."/>
            <person name="Schijlen E."/>
            <person name="Sun H."/>
            <person name="van den Burg H.A."/>
            <person name="van Ham R.C.H.J."/>
            <person name="Zhang S."/>
            <person name="Goodwin S.B."/>
            <person name="Grigoriev I.V."/>
            <person name="Collemare J."/>
            <person name="Bradshaw R.E."/>
        </authorList>
    </citation>
    <scope>NUCLEOTIDE SEQUENCE [LARGE SCALE GENOMIC DNA]</scope>
    <source>
        <strain evidence="2">NZE10 / CBS 128990</strain>
    </source>
</reference>
<organism evidence="1 2">
    <name type="scientific">Dothistroma septosporum (strain NZE10 / CBS 128990)</name>
    <name type="common">Red band needle blight fungus</name>
    <name type="synonym">Mycosphaerella pini</name>
    <dbReference type="NCBI Taxonomy" id="675120"/>
    <lineage>
        <taxon>Eukaryota</taxon>
        <taxon>Fungi</taxon>
        <taxon>Dikarya</taxon>
        <taxon>Ascomycota</taxon>
        <taxon>Pezizomycotina</taxon>
        <taxon>Dothideomycetes</taxon>
        <taxon>Dothideomycetidae</taxon>
        <taxon>Mycosphaerellales</taxon>
        <taxon>Mycosphaerellaceae</taxon>
        <taxon>Dothistroma</taxon>
    </lineage>
</organism>
<protein>
    <submittedName>
        <fullName evidence="1">Uncharacterized protein</fullName>
    </submittedName>
</protein>
<evidence type="ECO:0000313" key="1">
    <source>
        <dbReference type="EMBL" id="EME41051.1"/>
    </source>
</evidence>
<sequence length="233" mass="27265">MDLVYINRDAYLRTRLEKMSRRFPTLPYPYILNVFEKAGPNVLKVGEWLEEYESENSSLKKQIQALPQELQDLILDFCVFSSTADGITHIFDDTRPPLGLQINSSVRTRFAFFYYGNDGGFQFSESRNSTLPSAWRCGRWLESLPRQHAQMIQTLRVQHGTMIPTPHYKSINCSGLRKFRELERIVRKSSWELRAGVLYTGLLYWPPVGMGLDRTMWYNVTYRPHGSVTIRWL</sequence>
<evidence type="ECO:0000313" key="2">
    <source>
        <dbReference type="Proteomes" id="UP000016933"/>
    </source>
</evidence>
<name>N1PIA8_DOTSN</name>
<accession>N1PIA8</accession>
<dbReference type="AlphaFoldDB" id="N1PIA8"/>
<dbReference type="Proteomes" id="UP000016933">
    <property type="component" value="Unassembled WGS sequence"/>
</dbReference>
<proteinExistence type="predicted"/>
<keyword evidence="2" id="KW-1185">Reference proteome</keyword>
<dbReference type="EMBL" id="KB446543">
    <property type="protein sequence ID" value="EME41051.1"/>
    <property type="molecule type" value="Genomic_DNA"/>
</dbReference>